<evidence type="ECO:0000256" key="1">
    <source>
        <dbReference type="SAM" id="Phobius"/>
    </source>
</evidence>
<protein>
    <submittedName>
        <fullName evidence="2">Uncharacterized protein</fullName>
    </submittedName>
</protein>
<reference evidence="2" key="1">
    <citation type="journal article" date="2014" name="Int. J. Syst. Evol. Microbiol.">
        <title>Complete genome sequence of Corynebacterium casei LMG S-19264T (=DSM 44701T), isolated from a smear-ripened cheese.</title>
        <authorList>
            <consortium name="US DOE Joint Genome Institute (JGI-PGF)"/>
            <person name="Walter F."/>
            <person name="Albersmeier A."/>
            <person name="Kalinowski J."/>
            <person name="Ruckert C."/>
        </authorList>
    </citation>
    <scope>NUCLEOTIDE SEQUENCE</scope>
    <source>
        <strain evidence="2">JCM 14371</strain>
    </source>
</reference>
<accession>A0A917PFM5</accession>
<keyword evidence="1" id="KW-1133">Transmembrane helix</keyword>
<sequence>MRGREVSRDRRLRRFRTLDSLLGVGLLILLIALTATRAVTFWQAYALVTLLLAPLFAWMSWRQYVVLDEYGRTQLLAAYGVAGIVTLTALLLLGAWTAWMQAAPSAPALLGVLSGIFLVGWASSWVTWLWLRRERT</sequence>
<comment type="caution">
    <text evidence="2">The sequence shown here is derived from an EMBL/GenBank/DDBJ whole genome shotgun (WGS) entry which is preliminary data.</text>
</comment>
<keyword evidence="1" id="KW-0472">Membrane</keyword>
<dbReference type="RefSeq" id="WP_188962835.1">
    <property type="nucleotide sequence ID" value="NZ_BMOE01000005.1"/>
</dbReference>
<dbReference type="Proteomes" id="UP000635726">
    <property type="component" value="Unassembled WGS sequence"/>
</dbReference>
<feature type="transmembrane region" description="Helical" evidence="1">
    <location>
        <begin position="21"/>
        <end position="39"/>
    </location>
</feature>
<proteinExistence type="predicted"/>
<evidence type="ECO:0000313" key="2">
    <source>
        <dbReference type="EMBL" id="GGJ75259.1"/>
    </source>
</evidence>
<keyword evidence="1" id="KW-0812">Transmembrane</keyword>
<dbReference type="AlphaFoldDB" id="A0A917PFM5"/>
<feature type="transmembrane region" description="Helical" evidence="1">
    <location>
        <begin position="76"/>
        <end position="96"/>
    </location>
</feature>
<keyword evidence="3" id="KW-1185">Reference proteome</keyword>
<dbReference type="EMBL" id="BMOE01000005">
    <property type="protein sequence ID" value="GGJ75259.1"/>
    <property type="molecule type" value="Genomic_DNA"/>
</dbReference>
<feature type="transmembrane region" description="Helical" evidence="1">
    <location>
        <begin position="45"/>
        <end position="64"/>
    </location>
</feature>
<gene>
    <name evidence="2" type="ORF">GCM10008939_19410</name>
</gene>
<evidence type="ECO:0000313" key="3">
    <source>
        <dbReference type="Proteomes" id="UP000635726"/>
    </source>
</evidence>
<name>A0A917PFM5_9DEIO</name>
<organism evidence="2 3">
    <name type="scientific">Deinococcus aquiradiocola</name>
    <dbReference type="NCBI Taxonomy" id="393059"/>
    <lineage>
        <taxon>Bacteria</taxon>
        <taxon>Thermotogati</taxon>
        <taxon>Deinococcota</taxon>
        <taxon>Deinococci</taxon>
        <taxon>Deinococcales</taxon>
        <taxon>Deinococcaceae</taxon>
        <taxon>Deinococcus</taxon>
    </lineage>
</organism>
<feature type="transmembrane region" description="Helical" evidence="1">
    <location>
        <begin position="108"/>
        <end position="131"/>
    </location>
</feature>
<reference evidence="2" key="2">
    <citation type="submission" date="2020-09" db="EMBL/GenBank/DDBJ databases">
        <authorList>
            <person name="Sun Q."/>
            <person name="Ohkuma M."/>
        </authorList>
    </citation>
    <scope>NUCLEOTIDE SEQUENCE</scope>
    <source>
        <strain evidence="2">JCM 14371</strain>
    </source>
</reference>